<dbReference type="SUPFAM" id="SSF51735">
    <property type="entry name" value="NAD(P)-binding Rossmann-fold domains"/>
    <property type="match status" value="1"/>
</dbReference>
<dbReference type="GO" id="GO:0016616">
    <property type="term" value="F:oxidoreductase activity, acting on the CH-OH group of donors, NAD or NADP as acceptor"/>
    <property type="evidence" value="ECO:0007669"/>
    <property type="project" value="TreeGrafter"/>
</dbReference>
<dbReference type="STRING" id="762983.HMPREF9444_01695"/>
<dbReference type="InterPro" id="IPR020904">
    <property type="entry name" value="Sc_DH/Rdtase_CS"/>
</dbReference>
<sequence length="254" mass="27531">MHKLFDIEGKKAIVTGGTRGLGYGMAEGLMEAGCEVVIVGTSDKVYDVAKGFCDRGFKCHGVKADLSKRQEVFKCFDDCLASLGGDLDILVTAHGIQRRHSAEVFPENEWDEVINVNLNSVFFLCQKAANVMLKKGYGKIITIASMVSWFGGQTVPAYTAAKGGVTQLTKELSNDWIDRGINVNSIAPGYMATEMNAALLDKNNPRYQQITDRIPAHRWGTGDDMKGAVIFLASHASDYLGGAIIPVDGGYLVK</sequence>
<dbReference type="PANTHER" id="PTHR42760">
    <property type="entry name" value="SHORT-CHAIN DEHYDROGENASES/REDUCTASES FAMILY MEMBER"/>
    <property type="match status" value="1"/>
</dbReference>
<dbReference type="eggNOG" id="COG1028">
    <property type="taxonomic scope" value="Bacteria"/>
</dbReference>
<evidence type="ECO:0000313" key="3">
    <source>
        <dbReference type="EMBL" id="EFY06516.1"/>
    </source>
</evidence>
<dbReference type="AlphaFoldDB" id="E8LLS4"/>
<dbReference type="HOGENOM" id="CLU_010194_1_1_6"/>
<dbReference type="PRINTS" id="PR00081">
    <property type="entry name" value="GDHRDH"/>
</dbReference>
<keyword evidence="2" id="KW-0560">Oxidoreductase</keyword>
<evidence type="ECO:0000256" key="1">
    <source>
        <dbReference type="ARBA" id="ARBA00006484"/>
    </source>
</evidence>
<gene>
    <name evidence="3" type="ORF">HMPREF9444_01695</name>
</gene>
<protein>
    <submittedName>
        <fullName evidence="3">Oxidoreductase, short chain dehydrogenase/reductase family protein</fullName>
    </submittedName>
</protein>
<dbReference type="FunFam" id="3.40.50.720:FF:000084">
    <property type="entry name" value="Short-chain dehydrogenase reductase"/>
    <property type="match status" value="1"/>
</dbReference>
<dbReference type="OrthoDB" id="9803333at2"/>
<name>E8LLS4_SUCHY</name>
<dbReference type="Proteomes" id="UP000018458">
    <property type="component" value="Unassembled WGS sequence"/>
</dbReference>
<organism evidence="3 4">
    <name type="scientific">Succinatimonas hippei (strain DSM 22608 / JCM 16073 / KCTC 15190 / YIT 12066)</name>
    <dbReference type="NCBI Taxonomy" id="762983"/>
    <lineage>
        <taxon>Bacteria</taxon>
        <taxon>Pseudomonadati</taxon>
        <taxon>Pseudomonadota</taxon>
        <taxon>Gammaproteobacteria</taxon>
        <taxon>Aeromonadales</taxon>
        <taxon>Succinivibrionaceae</taxon>
        <taxon>Succinatimonas</taxon>
    </lineage>
</organism>
<evidence type="ECO:0000256" key="2">
    <source>
        <dbReference type="ARBA" id="ARBA00023002"/>
    </source>
</evidence>
<dbReference type="PROSITE" id="PS00061">
    <property type="entry name" value="ADH_SHORT"/>
    <property type="match status" value="1"/>
</dbReference>
<dbReference type="Gene3D" id="3.40.50.720">
    <property type="entry name" value="NAD(P)-binding Rossmann-like Domain"/>
    <property type="match status" value="1"/>
</dbReference>
<evidence type="ECO:0000313" key="4">
    <source>
        <dbReference type="Proteomes" id="UP000018458"/>
    </source>
</evidence>
<accession>E8LLS4</accession>
<dbReference type="Pfam" id="PF13561">
    <property type="entry name" value="adh_short_C2"/>
    <property type="match status" value="1"/>
</dbReference>
<reference evidence="3 4" key="1">
    <citation type="submission" date="2011-01" db="EMBL/GenBank/DDBJ databases">
        <authorList>
            <person name="Weinstock G."/>
            <person name="Sodergren E."/>
            <person name="Clifton S."/>
            <person name="Fulton L."/>
            <person name="Fulton B."/>
            <person name="Courtney L."/>
            <person name="Fronick C."/>
            <person name="Harrison M."/>
            <person name="Strong C."/>
            <person name="Farmer C."/>
            <person name="Delahaunty K."/>
            <person name="Markovic C."/>
            <person name="Hall O."/>
            <person name="Minx P."/>
            <person name="Tomlinson C."/>
            <person name="Mitreva M."/>
            <person name="Hou S."/>
            <person name="Chen J."/>
            <person name="Wollam A."/>
            <person name="Pepin K.H."/>
            <person name="Johnson M."/>
            <person name="Bhonagiri V."/>
            <person name="Zhang X."/>
            <person name="Suruliraj S."/>
            <person name="Warren W."/>
            <person name="Chinwalla A."/>
            <person name="Mardis E.R."/>
            <person name="Wilson R.K."/>
        </authorList>
    </citation>
    <scope>NUCLEOTIDE SEQUENCE [LARGE SCALE GENOMIC DNA]</scope>
    <source>
        <strain evidence="4">DSM 22608 / JCM 16073 / KCTC 15190 / YIT 12066</strain>
    </source>
</reference>
<proteinExistence type="inferred from homology"/>
<dbReference type="RefSeq" id="WP_009143862.1">
    <property type="nucleotide sequence ID" value="NZ_GL831045.1"/>
</dbReference>
<dbReference type="InterPro" id="IPR036291">
    <property type="entry name" value="NAD(P)-bd_dom_sf"/>
</dbReference>
<dbReference type="PANTHER" id="PTHR42760:SF5">
    <property type="entry name" value="2-DEHYDRO-3-DEOXY-D-GLUCONATE 5-DEHYDROGENASE"/>
    <property type="match status" value="1"/>
</dbReference>
<dbReference type="EMBL" id="AEVO01000114">
    <property type="protein sequence ID" value="EFY06516.1"/>
    <property type="molecule type" value="Genomic_DNA"/>
</dbReference>
<dbReference type="PRINTS" id="PR00080">
    <property type="entry name" value="SDRFAMILY"/>
</dbReference>
<keyword evidence="4" id="KW-1185">Reference proteome</keyword>
<comment type="similarity">
    <text evidence="1">Belongs to the short-chain dehydrogenases/reductases (SDR) family.</text>
</comment>
<dbReference type="InterPro" id="IPR002347">
    <property type="entry name" value="SDR_fam"/>
</dbReference>
<comment type="caution">
    <text evidence="3">The sequence shown here is derived from an EMBL/GenBank/DDBJ whole genome shotgun (WGS) entry which is preliminary data.</text>
</comment>